<gene>
    <name evidence="10" type="ORF">RM549_14585</name>
</gene>
<name>A0ABU3E5U4_9FLAO</name>
<keyword evidence="11" id="KW-1185">Reference proteome</keyword>
<evidence type="ECO:0000256" key="7">
    <source>
        <dbReference type="ARBA" id="ARBA00023004"/>
    </source>
</evidence>
<feature type="domain" description="Cytochrome c" evidence="9">
    <location>
        <begin position="211"/>
        <end position="329"/>
    </location>
</feature>
<dbReference type="PANTHER" id="PTHR30600:SF7">
    <property type="entry name" value="CYTOCHROME C PEROXIDASE-RELATED"/>
    <property type="match status" value="1"/>
</dbReference>
<dbReference type="InterPro" id="IPR026259">
    <property type="entry name" value="MauG/Cytc_peroxidase"/>
</dbReference>
<organism evidence="10 11">
    <name type="scientific">Autumnicola patrickiae</name>
    <dbReference type="NCBI Taxonomy" id="3075591"/>
    <lineage>
        <taxon>Bacteria</taxon>
        <taxon>Pseudomonadati</taxon>
        <taxon>Bacteroidota</taxon>
        <taxon>Flavobacteriia</taxon>
        <taxon>Flavobacteriales</taxon>
        <taxon>Flavobacteriaceae</taxon>
        <taxon>Autumnicola</taxon>
    </lineage>
</organism>
<keyword evidence="6 10" id="KW-0560">Oxidoreductase</keyword>
<dbReference type="Gene3D" id="1.10.760.10">
    <property type="entry name" value="Cytochrome c-like domain"/>
    <property type="match status" value="2"/>
</dbReference>
<dbReference type="SUPFAM" id="SSF46626">
    <property type="entry name" value="Cytochrome c"/>
    <property type="match status" value="2"/>
</dbReference>
<evidence type="ECO:0000256" key="8">
    <source>
        <dbReference type="PROSITE-ProRule" id="PRU00433"/>
    </source>
</evidence>
<dbReference type="InterPro" id="IPR036909">
    <property type="entry name" value="Cyt_c-like_dom_sf"/>
</dbReference>
<dbReference type="PANTHER" id="PTHR30600">
    <property type="entry name" value="CYTOCHROME C PEROXIDASE-RELATED"/>
    <property type="match status" value="1"/>
</dbReference>
<dbReference type="InterPro" id="IPR051395">
    <property type="entry name" value="Cytochrome_c_Peroxidase/MauG"/>
</dbReference>
<dbReference type="EMBL" id="JAVRHM010000018">
    <property type="protein sequence ID" value="MDT0691019.1"/>
    <property type="molecule type" value="Genomic_DNA"/>
</dbReference>
<keyword evidence="10" id="KW-0575">Peroxidase</keyword>
<dbReference type="PROSITE" id="PS51007">
    <property type="entry name" value="CYTC"/>
    <property type="match status" value="1"/>
</dbReference>
<reference evidence="10 11" key="1">
    <citation type="submission" date="2023-09" db="EMBL/GenBank/DDBJ databases">
        <authorList>
            <person name="Rey-Velasco X."/>
        </authorList>
    </citation>
    <scope>NUCLEOTIDE SEQUENCE [LARGE SCALE GENOMIC DNA]</scope>
    <source>
        <strain evidence="10 11">F188</strain>
    </source>
</reference>
<evidence type="ECO:0000313" key="10">
    <source>
        <dbReference type="EMBL" id="MDT0691019.1"/>
    </source>
</evidence>
<evidence type="ECO:0000256" key="1">
    <source>
        <dbReference type="ARBA" id="ARBA00004418"/>
    </source>
</evidence>
<sequence>MKRLLVLCLLLPIISCVDKNKNETAKGNFDEEEYQLLTDAKTFFDPLSTVEMQEPDPNAVQLGKHLYYDKRLSGEGNISCNSCHNLKTYGVDNERFSPGDVEGTFGNRNSPTVLYAALHKMQFWDGRAETVEEQAAGPILNPIEHNIKEEQQLVKRLEEVELYQELFSKAYGEEGITFENILNAIGAFERTLMPESRFDKYLEGDESALEEKEKRGLRGFIDAGCVTCHSGVAMGGQMFQKFGLYEDYWKHTKSETIDLGLYEISENEMDKYFFKVPGLRNIEHTHPYFHDGSVEDLNKAVEIMAELQTANDLSEKEIDEIIAFMKSLSADVPEEVKQSPFE</sequence>
<accession>A0ABU3E5U4</accession>
<comment type="caution">
    <text evidence="10">The sequence shown here is derived from an EMBL/GenBank/DDBJ whole genome shotgun (WGS) entry which is preliminary data.</text>
</comment>
<evidence type="ECO:0000256" key="5">
    <source>
        <dbReference type="ARBA" id="ARBA00022764"/>
    </source>
</evidence>
<dbReference type="Proteomes" id="UP001261624">
    <property type="component" value="Unassembled WGS sequence"/>
</dbReference>
<keyword evidence="4" id="KW-0732">Signal</keyword>
<proteinExistence type="predicted"/>
<dbReference type="PIRSF" id="PIRSF000294">
    <property type="entry name" value="Cytochrome-c_peroxidase"/>
    <property type="match status" value="1"/>
</dbReference>
<evidence type="ECO:0000313" key="11">
    <source>
        <dbReference type="Proteomes" id="UP001261624"/>
    </source>
</evidence>
<keyword evidence="2 8" id="KW-0349">Heme</keyword>
<evidence type="ECO:0000259" key="9">
    <source>
        <dbReference type="PROSITE" id="PS51007"/>
    </source>
</evidence>
<keyword evidence="3 8" id="KW-0479">Metal-binding</keyword>
<dbReference type="Pfam" id="PF03150">
    <property type="entry name" value="CCP_MauG"/>
    <property type="match status" value="1"/>
</dbReference>
<evidence type="ECO:0000256" key="6">
    <source>
        <dbReference type="ARBA" id="ARBA00023002"/>
    </source>
</evidence>
<dbReference type="EC" id="1.11.1.5" evidence="10"/>
<dbReference type="RefSeq" id="WP_311686114.1">
    <property type="nucleotide sequence ID" value="NZ_JAVRHM010000018.1"/>
</dbReference>
<dbReference type="GO" id="GO:0004130">
    <property type="term" value="F:cytochrome-c peroxidase activity"/>
    <property type="evidence" value="ECO:0007669"/>
    <property type="project" value="UniProtKB-EC"/>
</dbReference>
<keyword evidence="7 8" id="KW-0408">Iron</keyword>
<dbReference type="InterPro" id="IPR009056">
    <property type="entry name" value="Cyt_c-like_dom"/>
</dbReference>
<evidence type="ECO:0000256" key="2">
    <source>
        <dbReference type="ARBA" id="ARBA00022617"/>
    </source>
</evidence>
<dbReference type="InterPro" id="IPR004852">
    <property type="entry name" value="Di-haem_cyt_c_peroxidsae"/>
</dbReference>
<evidence type="ECO:0000256" key="4">
    <source>
        <dbReference type="ARBA" id="ARBA00022729"/>
    </source>
</evidence>
<keyword evidence="5" id="KW-0574">Periplasm</keyword>
<comment type="subcellular location">
    <subcellularLocation>
        <location evidence="1">Periplasm</location>
    </subcellularLocation>
</comment>
<evidence type="ECO:0000256" key="3">
    <source>
        <dbReference type="ARBA" id="ARBA00022723"/>
    </source>
</evidence>
<protein>
    <submittedName>
        <fullName evidence="10">Cytochrome c peroxidase</fullName>
        <ecNumber evidence="10">1.11.1.5</ecNumber>
    </submittedName>
</protein>